<dbReference type="EMBL" id="JABBNU010000001">
    <property type="protein sequence ID" value="NMM47126.1"/>
    <property type="molecule type" value="Genomic_DNA"/>
</dbReference>
<evidence type="ECO:0000313" key="1">
    <source>
        <dbReference type="EMBL" id="NMM47126.1"/>
    </source>
</evidence>
<sequence length="178" mass="19406">MMRILTLTLTLTILFASCMSTEEKKQKAEEEGNALVAIKSKLLKGAGDALKSDGKEAAESASEGVGEVIKGVNSGFDKSLSGVDIAIDSATSEYFEIGRSHKDFSGEEDEKKVSVYLIAKNNFEGKVMLKAFDADGKEIGRSTQEIKIEKDEANYSDFTFDKRTPLLQATSFSLEVKK</sequence>
<gene>
    <name evidence="1" type="ORF">HH304_01850</name>
</gene>
<dbReference type="RefSeq" id="WP_169677739.1">
    <property type="nucleotide sequence ID" value="NZ_JABBNU010000001.1"/>
</dbReference>
<evidence type="ECO:0000313" key="2">
    <source>
        <dbReference type="Proteomes" id="UP000559010"/>
    </source>
</evidence>
<accession>A0A848ITQ0</accession>
<keyword evidence="2" id="KW-1185">Reference proteome</keyword>
<proteinExistence type="predicted"/>
<evidence type="ECO:0008006" key="3">
    <source>
        <dbReference type="Google" id="ProtNLM"/>
    </source>
</evidence>
<protein>
    <recommendedName>
        <fullName evidence="3">Lipoprotein</fullName>
    </recommendedName>
</protein>
<dbReference type="AlphaFoldDB" id="A0A848ITQ0"/>
<dbReference type="Proteomes" id="UP000559010">
    <property type="component" value="Unassembled WGS sequence"/>
</dbReference>
<reference evidence="1 2" key="1">
    <citation type="submission" date="2020-04" db="EMBL/GenBank/DDBJ databases">
        <title>Flammeovirgaceae bacterium KN852 isolated from deep sea.</title>
        <authorList>
            <person name="Zhang D.-C."/>
        </authorList>
    </citation>
    <scope>NUCLEOTIDE SEQUENCE [LARGE SCALE GENOMIC DNA]</scope>
    <source>
        <strain evidence="1 2">KN852</strain>
    </source>
</reference>
<organism evidence="1 2">
    <name type="scientific">Marinigracilibium pacificum</name>
    <dbReference type="NCBI Taxonomy" id="2729599"/>
    <lineage>
        <taxon>Bacteria</taxon>
        <taxon>Pseudomonadati</taxon>
        <taxon>Bacteroidota</taxon>
        <taxon>Cytophagia</taxon>
        <taxon>Cytophagales</taxon>
        <taxon>Flammeovirgaceae</taxon>
        <taxon>Marinigracilibium</taxon>
    </lineage>
</organism>
<name>A0A848ITQ0_9BACT</name>
<dbReference type="PROSITE" id="PS51257">
    <property type="entry name" value="PROKAR_LIPOPROTEIN"/>
    <property type="match status" value="1"/>
</dbReference>
<comment type="caution">
    <text evidence="1">The sequence shown here is derived from an EMBL/GenBank/DDBJ whole genome shotgun (WGS) entry which is preliminary data.</text>
</comment>